<dbReference type="Proteomes" id="UP000092213">
    <property type="component" value="Chromosome"/>
</dbReference>
<dbReference type="GO" id="GO:0003861">
    <property type="term" value="F:3-isopropylmalate dehydratase activity"/>
    <property type="evidence" value="ECO:0007669"/>
    <property type="project" value="UniProtKB-UniRule"/>
</dbReference>
<evidence type="ECO:0000256" key="5">
    <source>
        <dbReference type="ARBA" id="ARBA00022430"/>
    </source>
</evidence>
<comment type="subunit">
    <text evidence="4 13">Heterodimer of LeuC and LeuD.</text>
</comment>
<comment type="pathway">
    <text evidence="3 13">Amino-acid biosynthesis; L-leucine biosynthesis; L-leucine from 3-methyl-2-oxobutanoate: step 2/4.</text>
</comment>
<dbReference type="UniPathway" id="UPA00048">
    <property type="reaction ID" value="UER00071"/>
</dbReference>
<gene>
    <name evidence="13" type="primary">leuC</name>
    <name evidence="15" type="ORF">BAU08_23780</name>
</gene>
<dbReference type="GO" id="GO:0046872">
    <property type="term" value="F:metal ion binding"/>
    <property type="evidence" value="ECO:0007669"/>
    <property type="project" value="UniProtKB-KW"/>
</dbReference>
<dbReference type="InterPro" id="IPR018136">
    <property type="entry name" value="Aconitase_4Fe-4S_BS"/>
</dbReference>
<keyword evidence="5 13" id="KW-0432">Leucine biosynthesis</keyword>
<organism evidence="15 16">
    <name type="scientific">Bordetella bronchialis</name>
    <dbReference type="NCBI Taxonomy" id="463025"/>
    <lineage>
        <taxon>Bacteria</taxon>
        <taxon>Pseudomonadati</taxon>
        <taxon>Pseudomonadota</taxon>
        <taxon>Betaproteobacteria</taxon>
        <taxon>Burkholderiales</taxon>
        <taxon>Alcaligenaceae</taxon>
        <taxon>Bordetella</taxon>
    </lineage>
</organism>
<dbReference type="PROSITE" id="PS00450">
    <property type="entry name" value="ACONITASE_1"/>
    <property type="match status" value="1"/>
</dbReference>
<dbReference type="PANTHER" id="PTHR43822">
    <property type="entry name" value="HOMOACONITASE, MITOCHONDRIAL-RELATED"/>
    <property type="match status" value="1"/>
</dbReference>
<comment type="catalytic activity">
    <reaction evidence="1 13">
        <text>(2R,3S)-3-isopropylmalate = (2S)-2-isopropylmalate</text>
        <dbReference type="Rhea" id="RHEA:32287"/>
        <dbReference type="ChEBI" id="CHEBI:1178"/>
        <dbReference type="ChEBI" id="CHEBI:35121"/>
        <dbReference type="EC" id="4.2.1.33"/>
    </reaction>
</comment>
<dbReference type="SUPFAM" id="SSF53732">
    <property type="entry name" value="Aconitase iron-sulfur domain"/>
    <property type="match status" value="1"/>
</dbReference>
<evidence type="ECO:0000256" key="6">
    <source>
        <dbReference type="ARBA" id="ARBA00022485"/>
    </source>
</evidence>
<dbReference type="CDD" id="cd01583">
    <property type="entry name" value="IPMI"/>
    <property type="match status" value="1"/>
</dbReference>
<dbReference type="GO" id="GO:0051539">
    <property type="term" value="F:4 iron, 4 sulfur cluster binding"/>
    <property type="evidence" value="ECO:0007669"/>
    <property type="project" value="UniProtKB-KW"/>
</dbReference>
<evidence type="ECO:0000256" key="3">
    <source>
        <dbReference type="ARBA" id="ARBA00004729"/>
    </source>
</evidence>
<name>A0A193G1T6_9BORD</name>
<evidence type="ECO:0000256" key="1">
    <source>
        <dbReference type="ARBA" id="ARBA00000491"/>
    </source>
</evidence>
<dbReference type="PANTHER" id="PTHR43822:SF9">
    <property type="entry name" value="3-ISOPROPYLMALATE DEHYDRATASE"/>
    <property type="match status" value="1"/>
</dbReference>
<feature type="binding site" evidence="13">
    <location>
        <position position="412"/>
    </location>
    <ligand>
        <name>[4Fe-4S] cluster</name>
        <dbReference type="ChEBI" id="CHEBI:49883"/>
    </ligand>
</feature>
<evidence type="ECO:0000256" key="10">
    <source>
        <dbReference type="ARBA" id="ARBA00023014"/>
    </source>
</evidence>
<feature type="binding site" evidence="13">
    <location>
        <position position="352"/>
    </location>
    <ligand>
        <name>[4Fe-4S] cluster</name>
        <dbReference type="ChEBI" id="CHEBI:49883"/>
    </ligand>
</feature>
<evidence type="ECO:0000313" key="15">
    <source>
        <dbReference type="EMBL" id="ANN73967.1"/>
    </source>
</evidence>
<dbReference type="Pfam" id="PF00330">
    <property type="entry name" value="Aconitase"/>
    <property type="match status" value="1"/>
</dbReference>
<dbReference type="PRINTS" id="PR00415">
    <property type="entry name" value="ACONITASE"/>
</dbReference>
<dbReference type="InterPro" id="IPR001030">
    <property type="entry name" value="Acoase/IPM_deHydtase_lsu_aba"/>
</dbReference>
<dbReference type="HAMAP" id="MF_01026">
    <property type="entry name" value="LeuC_type1"/>
    <property type="match status" value="1"/>
</dbReference>
<keyword evidence="10 13" id="KW-0411">Iron-sulfur</keyword>
<comment type="similarity">
    <text evidence="13">Belongs to the aconitase/IPM isomerase family. LeuC type 1 subfamily.</text>
</comment>
<evidence type="ECO:0000256" key="4">
    <source>
        <dbReference type="ARBA" id="ARBA00011271"/>
    </source>
</evidence>
<comment type="function">
    <text evidence="2 13">Catalyzes the isomerization between 2-isopropylmalate and 3-isopropylmalate, via the formation of 2-isopropylmaleate.</text>
</comment>
<dbReference type="FunFam" id="3.30.499.10:FF:000007">
    <property type="entry name" value="3-isopropylmalate dehydratase large subunit"/>
    <property type="match status" value="1"/>
</dbReference>
<keyword evidence="7 13" id="KW-0028">Amino-acid biosynthesis</keyword>
<dbReference type="NCBIfam" id="NF009116">
    <property type="entry name" value="PRK12466.1"/>
    <property type="match status" value="1"/>
</dbReference>
<dbReference type="GO" id="GO:0009098">
    <property type="term" value="P:L-leucine biosynthetic process"/>
    <property type="evidence" value="ECO:0007669"/>
    <property type="project" value="UniProtKB-UniRule"/>
</dbReference>
<sequence>MSSDSAPRTLFDKIWSTHQILRRDDGTSLLYVDRHLVQDGSAPAFAMLRQRGLKVRSPQRSFATPDHYVPTDTRDLATIADPEKRAMADALRQDAKEAGMQFFGLDDPRQGIIHVVGPEQGLSLPGMLIVCGDSHTATHGAMGAFAFGIGASEVAHVLATQSIWQRKPPTMRVVVEGRLQPGVAAKDIILGIIAKIGAAGATGHVIEYAGPAIQALSMEGRMTVCNMSIEAGARAGMVAPDDTTFAWLHGRPYAPSGVEWDQAVARWRTLPTDAGAAFDREVVLDGSALQPMVTWGNSPEDALPISGRVPDPDSASDAGRRAAMARTLDYMGLKPGMPLTDVAVDRVFIGSCTNGRIEDLRQAAAVARGKRVAPGVQAWVVPGSQQVKLQAEQEGLDRVFREAGFEWRFAGCSMCLATNGDQVAPGQRCASTSNRNFVGRQGPGSRTHLMSPAMAAAAAVSGHLADPRPLLERN</sequence>
<dbReference type="InterPro" id="IPR050067">
    <property type="entry name" value="IPM_dehydratase_rel_enz"/>
</dbReference>
<dbReference type="NCBIfam" id="NF004016">
    <property type="entry name" value="PRK05478.1"/>
    <property type="match status" value="1"/>
</dbReference>
<evidence type="ECO:0000256" key="12">
    <source>
        <dbReference type="ARBA" id="ARBA00023304"/>
    </source>
</evidence>
<evidence type="ECO:0000256" key="13">
    <source>
        <dbReference type="HAMAP-Rule" id="MF_01026"/>
    </source>
</evidence>
<keyword evidence="11 13" id="KW-0456">Lyase</keyword>
<evidence type="ECO:0000256" key="9">
    <source>
        <dbReference type="ARBA" id="ARBA00023004"/>
    </source>
</evidence>
<evidence type="ECO:0000256" key="2">
    <source>
        <dbReference type="ARBA" id="ARBA00002695"/>
    </source>
</evidence>
<dbReference type="InterPro" id="IPR033941">
    <property type="entry name" value="IPMI_cat"/>
</dbReference>
<keyword evidence="8 13" id="KW-0479">Metal-binding</keyword>
<dbReference type="InterPro" id="IPR004430">
    <property type="entry name" value="3-IsopropMal_deHydase_lsu"/>
</dbReference>
<proteinExistence type="inferred from homology"/>
<feature type="domain" description="Aconitase/3-isopropylmalate dehydratase large subunit alpha/beta/alpha" evidence="14">
    <location>
        <begin position="12"/>
        <end position="462"/>
    </location>
</feature>
<evidence type="ECO:0000256" key="7">
    <source>
        <dbReference type="ARBA" id="ARBA00022605"/>
    </source>
</evidence>
<dbReference type="PROSITE" id="PS01244">
    <property type="entry name" value="ACONITASE_2"/>
    <property type="match status" value="1"/>
</dbReference>
<keyword evidence="9 13" id="KW-0408">Iron</keyword>
<dbReference type="EC" id="4.2.1.33" evidence="13"/>
<protein>
    <recommendedName>
        <fullName evidence="13">3-isopropylmalate dehydratase large subunit</fullName>
        <ecNumber evidence="13">4.2.1.33</ecNumber>
    </recommendedName>
    <alternativeName>
        <fullName evidence="13">Alpha-IPM isomerase</fullName>
        <shortName evidence="13">IPMI</shortName>
    </alternativeName>
    <alternativeName>
        <fullName evidence="13">Isopropylmalate isomerase</fullName>
    </alternativeName>
</protein>
<dbReference type="InterPro" id="IPR015931">
    <property type="entry name" value="Acnase/IPM_dHydase_lsu_aba_1/3"/>
</dbReference>
<dbReference type="AlphaFoldDB" id="A0A193G1T6"/>
<feature type="binding site" evidence="13">
    <location>
        <position position="415"/>
    </location>
    <ligand>
        <name>[4Fe-4S] cluster</name>
        <dbReference type="ChEBI" id="CHEBI:49883"/>
    </ligand>
</feature>
<comment type="cofactor">
    <cofactor evidence="13">
        <name>[4Fe-4S] cluster</name>
        <dbReference type="ChEBI" id="CHEBI:49883"/>
    </cofactor>
    <text evidence="13">Binds 1 [4Fe-4S] cluster per subunit.</text>
</comment>
<evidence type="ECO:0000259" key="14">
    <source>
        <dbReference type="Pfam" id="PF00330"/>
    </source>
</evidence>
<keyword evidence="12 13" id="KW-0100">Branched-chain amino acid biosynthesis</keyword>
<evidence type="ECO:0000256" key="8">
    <source>
        <dbReference type="ARBA" id="ARBA00022723"/>
    </source>
</evidence>
<accession>A0A193G1T6</accession>
<dbReference type="NCBIfam" id="TIGR00170">
    <property type="entry name" value="leuC"/>
    <property type="match status" value="1"/>
</dbReference>
<dbReference type="STRING" id="463025.BAU08_23780"/>
<evidence type="ECO:0000313" key="16">
    <source>
        <dbReference type="Proteomes" id="UP000092213"/>
    </source>
</evidence>
<dbReference type="Gene3D" id="3.30.499.10">
    <property type="entry name" value="Aconitase, domain 3"/>
    <property type="match status" value="2"/>
</dbReference>
<dbReference type="RefSeq" id="WP_066672079.1">
    <property type="nucleotide sequence ID" value="NZ_CP016171.1"/>
</dbReference>
<evidence type="ECO:0000256" key="11">
    <source>
        <dbReference type="ARBA" id="ARBA00023239"/>
    </source>
</evidence>
<dbReference type="InterPro" id="IPR036008">
    <property type="entry name" value="Aconitase_4Fe-4S_dom"/>
</dbReference>
<reference evidence="15 16" key="1">
    <citation type="submission" date="2016-06" db="EMBL/GenBank/DDBJ databases">
        <title>Complete genome sequences of Bordetella bronchialis and Bordetella flabilis.</title>
        <authorList>
            <person name="LiPuma J.J."/>
            <person name="Spilker T."/>
        </authorList>
    </citation>
    <scope>NUCLEOTIDE SEQUENCE [LARGE SCALE GENOMIC DNA]</scope>
    <source>
        <strain evidence="15 16">AU17976</strain>
    </source>
</reference>
<keyword evidence="6 13" id="KW-0004">4Fe-4S</keyword>
<dbReference type="EMBL" id="CP016171">
    <property type="protein sequence ID" value="ANN73967.1"/>
    <property type="molecule type" value="Genomic_DNA"/>
</dbReference>